<proteinExistence type="predicted"/>
<dbReference type="EMBL" id="JAQQDW010000002">
    <property type="protein sequence ID" value="MFM0102211.1"/>
    <property type="molecule type" value="Genomic_DNA"/>
</dbReference>
<keyword evidence="2" id="KW-1185">Reference proteome</keyword>
<comment type="caution">
    <text evidence="1">The sequence shown here is derived from an EMBL/GenBank/DDBJ whole genome shotgun (WGS) entry which is preliminary data.</text>
</comment>
<accession>A0ACC7N7L4</accession>
<evidence type="ECO:0000313" key="1">
    <source>
        <dbReference type="EMBL" id="MFM0102211.1"/>
    </source>
</evidence>
<sequence>MPKDFEMSDAFRRGERVDMVAEPYVRFLKSNYKVIVITVFTLGSLASAYAFLEPPVYETSILLQVQDPTESSSRSSLGDVSSLFAVKPRAATEIEKITSRGILAAAIAPMHLDISLTPRRGILGRVQERFRQAWRRIAGVTVSESPRSSASVAELPGQLRRKQLEVVSEGNGRYRLLVPDSEESFEGTVSTLENFRSRYGTISIKIDSLPGDAGQAFVLRRRSQSAIVDELQNSLNVSERGKESNILSASLEGTDPIFIQKVLRAIGTTYVSSEAARKSRDAQKSIETLSTELPALKAQIEQSEDRYSRFRNETGSLNLGEQGSVVIKQLADVQAKVTDLQMQREELLRRFTSSDSSVLAANRQITTLTARAEQLEKEAKTLPEVEQQALRLSRDITVNNELYAGLLANMQQLRFIKAGRVDEVRLIDDATLPEKPVKPRRWLIVMLGVLSGAFLGTILALVRKLWSGKIDGPDDISRGSGLPVFASGAFSELSSNALFRRSAGTVHNGTATRIAQGNVSSSESLRRFCAAFQYQMHQAGSHIALFSGVNARTGTSLIAEHVAGLLAQGGARVLLVDGDARHGSLSRQRNAGSAPGLSDLISGRSTFEKGVRLGSERGFDFLPHGLQSDGSLGCLSRDALQQSLSSLRDRYEYVILDCAPVLSAAETLVLAHQAGCVFVVAQSNASRLADLEACIEAFESVGVRTTGALLNTVGRKKSRLNPNKLATVPAAGGETPQAAGYTRGSSSAFGSSSLTRQRGSMRDGMTHRPTGLHDA</sequence>
<name>A0ACC7N7L4_9BURK</name>
<reference evidence="1 2" key="1">
    <citation type="journal article" date="2024" name="Chem. Sci.">
        <title>Discovery of megapolipeptins by genome mining of a Burkholderiales bacteria collection.</title>
        <authorList>
            <person name="Paulo B.S."/>
            <person name="Recchia M.J.J."/>
            <person name="Lee S."/>
            <person name="Fergusson C.H."/>
            <person name="Romanowski S.B."/>
            <person name="Hernandez A."/>
            <person name="Krull N."/>
            <person name="Liu D.Y."/>
            <person name="Cavanagh H."/>
            <person name="Bos A."/>
            <person name="Gray C.A."/>
            <person name="Murphy B.T."/>
            <person name="Linington R.G."/>
            <person name="Eustaquio A.S."/>
        </authorList>
    </citation>
    <scope>NUCLEOTIDE SEQUENCE [LARGE SCALE GENOMIC DNA]</scope>
    <source>
        <strain evidence="1 2">RL18-126-BIB-B</strain>
    </source>
</reference>
<dbReference type="Proteomes" id="UP001629235">
    <property type="component" value="Unassembled WGS sequence"/>
</dbReference>
<evidence type="ECO:0000313" key="2">
    <source>
        <dbReference type="Proteomes" id="UP001629235"/>
    </source>
</evidence>
<gene>
    <name evidence="1" type="ORF">PQR01_01575</name>
</gene>
<protein>
    <submittedName>
        <fullName evidence="1">GNVR domain-containing protein</fullName>
    </submittedName>
</protein>
<organism evidence="1 2">
    <name type="scientific">Paraburkholderia rhynchosiae</name>
    <dbReference type="NCBI Taxonomy" id="487049"/>
    <lineage>
        <taxon>Bacteria</taxon>
        <taxon>Pseudomonadati</taxon>
        <taxon>Pseudomonadota</taxon>
        <taxon>Betaproteobacteria</taxon>
        <taxon>Burkholderiales</taxon>
        <taxon>Burkholderiaceae</taxon>
        <taxon>Paraburkholderia</taxon>
    </lineage>
</organism>